<feature type="transmembrane region" description="Helical" evidence="1">
    <location>
        <begin position="132"/>
        <end position="149"/>
    </location>
</feature>
<feature type="transmembrane region" description="Helical" evidence="1">
    <location>
        <begin position="65"/>
        <end position="83"/>
    </location>
</feature>
<dbReference type="Proteomes" id="UP000284219">
    <property type="component" value="Unassembled WGS sequence"/>
</dbReference>
<feature type="transmembrane region" description="Helical" evidence="1">
    <location>
        <begin position="6"/>
        <end position="23"/>
    </location>
</feature>
<feature type="transmembrane region" description="Helical" evidence="1">
    <location>
        <begin position="30"/>
        <end position="53"/>
    </location>
</feature>
<dbReference type="PROSITE" id="PS51257">
    <property type="entry name" value="PROKAR_LIPOPROTEIN"/>
    <property type="match status" value="1"/>
</dbReference>
<evidence type="ECO:0000313" key="2">
    <source>
        <dbReference type="EMBL" id="RKD25774.1"/>
    </source>
</evidence>
<protein>
    <submittedName>
        <fullName evidence="2">Uncharacterized protein</fullName>
    </submittedName>
</protein>
<accession>A0A419SNA2</accession>
<name>A0A419SNA2_9BACL</name>
<comment type="caution">
    <text evidence="2">The sequence shown here is derived from an EMBL/GenBank/DDBJ whole genome shotgun (WGS) entry which is preliminary data.</text>
</comment>
<dbReference type="EMBL" id="MCHY01000006">
    <property type="protein sequence ID" value="RKD25774.1"/>
    <property type="molecule type" value="Genomic_DNA"/>
</dbReference>
<organism evidence="2 3">
    <name type="scientific">Ammoniphilus oxalaticus</name>
    <dbReference type="NCBI Taxonomy" id="66863"/>
    <lineage>
        <taxon>Bacteria</taxon>
        <taxon>Bacillati</taxon>
        <taxon>Bacillota</taxon>
        <taxon>Bacilli</taxon>
        <taxon>Bacillales</taxon>
        <taxon>Paenibacillaceae</taxon>
        <taxon>Aneurinibacillus group</taxon>
        <taxon>Ammoniphilus</taxon>
    </lineage>
</organism>
<evidence type="ECO:0000313" key="3">
    <source>
        <dbReference type="Proteomes" id="UP000284219"/>
    </source>
</evidence>
<feature type="transmembrane region" description="Helical" evidence="1">
    <location>
        <begin position="170"/>
        <end position="187"/>
    </location>
</feature>
<dbReference type="NCBIfam" id="NF041644">
    <property type="entry name" value="CBO0543_fam"/>
    <property type="match status" value="1"/>
</dbReference>
<reference evidence="2 3" key="1">
    <citation type="submission" date="2016-08" db="EMBL/GenBank/DDBJ databases">
        <title>Novel Firmicute Genomes.</title>
        <authorList>
            <person name="Poppleton D.I."/>
            <person name="Gribaldo S."/>
        </authorList>
    </citation>
    <scope>NUCLEOTIDE SEQUENCE [LARGE SCALE GENOMIC DNA]</scope>
    <source>
        <strain evidence="2 3">RAOx-1</strain>
    </source>
</reference>
<evidence type="ECO:0000256" key="1">
    <source>
        <dbReference type="SAM" id="Phobius"/>
    </source>
</evidence>
<gene>
    <name evidence="2" type="ORF">BEP19_02195</name>
</gene>
<keyword evidence="1" id="KW-0472">Membrane</keyword>
<keyword evidence="1" id="KW-1133">Transmembrane helix</keyword>
<keyword evidence="3" id="KW-1185">Reference proteome</keyword>
<dbReference type="AlphaFoldDB" id="A0A419SNA2"/>
<dbReference type="InterPro" id="IPR048147">
    <property type="entry name" value="CBO0543-like"/>
</dbReference>
<proteinExistence type="predicted"/>
<keyword evidence="1" id="KW-0812">Transmembrane</keyword>
<feature type="transmembrane region" description="Helical" evidence="1">
    <location>
        <begin position="95"/>
        <end position="112"/>
    </location>
</feature>
<sequence length="190" mass="22767">MILKKTLLLFVTLFSIAGACMIARHNWRRYGALYFTSAVVGSLLCLLFVQFNFYSFPVTLIPNVPIPLTQMFTALPLLVLLGVRYSPTRWPWKIPFYWAFVHIIMLLETMFLYKPKLIRYEKYWDVWTSYTWWWIFMLVFEWVGGNIVPREDRNPIRARSFRYGRWAWTVLHFIVIITIFLGGFYLGRVL</sequence>
<dbReference type="OrthoDB" id="2964736at2"/>
<dbReference type="RefSeq" id="WP_120188448.1">
    <property type="nucleotide sequence ID" value="NZ_MCHY01000006.1"/>
</dbReference>